<name>A0A4R8SEV9_9MYCO</name>
<evidence type="ECO:0000313" key="5">
    <source>
        <dbReference type="EMBL" id="TEA04449.1"/>
    </source>
</evidence>
<dbReference type="Proteomes" id="UP000294844">
    <property type="component" value="Unassembled WGS sequence"/>
</dbReference>
<gene>
    <name evidence="5" type="ORF">CCUG60883_01742</name>
    <name evidence="4" type="ORF">CCUG60885_01484</name>
</gene>
<feature type="signal peptide" evidence="2">
    <location>
        <begin position="1"/>
        <end position="31"/>
    </location>
</feature>
<evidence type="ECO:0000313" key="6">
    <source>
        <dbReference type="Proteomes" id="UP000294844"/>
    </source>
</evidence>
<proteinExistence type="predicted"/>
<feature type="chain" id="PRO_5020932716" description="CDGP domain-containing protein" evidence="2">
    <location>
        <begin position="32"/>
        <end position="146"/>
    </location>
</feature>
<feature type="region of interest" description="Disordered" evidence="1">
    <location>
        <begin position="97"/>
        <end position="146"/>
    </location>
</feature>
<dbReference type="EMBL" id="PECK01000003">
    <property type="protein sequence ID" value="TDZ95353.1"/>
    <property type="molecule type" value="Genomic_DNA"/>
</dbReference>
<feature type="compositionally biased region" description="Basic and acidic residues" evidence="1">
    <location>
        <begin position="101"/>
        <end position="113"/>
    </location>
</feature>
<evidence type="ECO:0000259" key="3">
    <source>
        <dbReference type="Pfam" id="PF24238"/>
    </source>
</evidence>
<protein>
    <recommendedName>
        <fullName evidence="3">CDGP domain-containing protein</fullName>
    </recommendedName>
</protein>
<dbReference type="InterPro" id="IPR056271">
    <property type="entry name" value="CDGP_dom"/>
</dbReference>
<accession>A0A4R8SEV9</accession>
<keyword evidence="6" id="KW-1185">Reference proteome</keyword>
<dbReference type="Pfam" id="PF24238">
    <property type="entry name" value="CDGP"/>
    <property type="match status" value="1"/>
</dbReference>
<feature type="domain" description="CDGP" evidence="3">
    <location>
        <begin position="36"/>
        <end position="125"/>
    </location>
</feature>
<dbReference type="OrthoDB" id="4730047at2"/>
<evidence type="ECO:0000313" key="4">
    <source>
        <dbReference type="EMBL" id="TDZ95353.1"/>
    </source>
</evidence>
<dbReference type="AlphaFoldDB" id="A0A4R8SEV9"/>
<evidence type="ECO:0000256" key="1">
    <source>
        <dbReference type="SAM" id="MobiDB-lite"/>
    </source>
</evidence>
<dbReference type="Proteomes" id="UP000295685">
    <property type="component" value="Unassembled WGS sequence"/>
</dbReference>
<keyword evidence="2" id="KW-0732">Signal</keyword>
<sequence length="146" mass="15902" precursor="true">MNIRHVRCARLLLGLGIALGAATIPSPTANADNPPNCEQVPWGFLGSLKREICDQPLRKDGSWIRRKVIGVPAHYRNPSSSCSRTYYGSDCTYYPGGQVPDRVDSDETYELRADTVPADEPGHMPDPAPAPPKPKEPAPEPIPEDA</sequence>
<evidence type="ECO:0000313" key="7">
    <source>
        <dbReference type="Proteomes" id="UP000295685"/>
    </source>
</evidence>
<organism evidence="4 7">
    <name type="scientific">Mycobacteroides salmoniphilum</name>
    <dbReference type="NCBI Taxonomy" id="404941"/>
    <lineage>
        <taxon>Bacteria</taxon>
        <taxon>Bacillati</taxon>
        <taxon>Actinomycetota</taxon>
        <taxon>Actinomycetes</taxon>
        <taxon>Mycobacteriales</taxon>
        <taxon>Mycobacteriaceae</taxon>
        <taxon>Mycobacteroides</taxon>
    </lineage>
</organism>
<dbReference type="EMBL" id="PECM01000008">
    <property type="protein sequence ID" value="TEA04449.1"/>
    <property type="molecule type" value="Genomic_DNA"/>
</dbReference>
<evidence type="ECO:0000256" key="2">
    <source>
        <dbReference type="SAM" id="SignalP"/>
    </source>
</evidence>
<dbReference type="RefSeq" id="WP_134145585.1">
    <property type="nucleotide sequence ID" value="NZ_PECK01000003.1"/>
</dbReference>
<comment type="caution">
    <text evidence="4">The sequence shown here is derived from an EMBL/GenBank/DDBJ whole genome shotgun (WGS) entry which is preliminary data.</text>
</comment>
<reference evidence="6 7" key="1">
    <citation type="journal article" date="2019" name="Sci. Rep.">
        <title>Extended insight into the Mycobacterium chelonae-abscessus complex through whole genome sequencing of Mycobacterium salmoniphilum outbreak and Mycobacterium salmoniphilum-like strains.</title>
        <authorList>
            <person name="Behra P.R.K."/>
            <person name="Das S."/>
            <person name="Pettersson B.M.F."/>
            <person name="Shirreff L."/>
            <person name="DuCote T."/>
            <person name="Jacobsson K.G."/>
            <person name="Ennis D.G."/>
            <person name="Kirsebom L.A."/>
        </authorList>
    </citation>
    <scope>NUCLEOTIDE SEQUENCE [LARGE SCALE GENOMIC DNA]</scope>
    <source>
        <strain evidence="5 6">CCUG 60883</strain>
        <strain evidence="4 7">CCUG 60885</strain>
    </source>
</reference>